<protein>
    <submittedName>
        <fullName evidence="3">Isochorismatase</fullName>
    </submittedName>
</protein>
<dbReference type="Gene3D" id="3.40.50.850">
    <property type="entry name" value="Isochorismatase-like"/>
    <property type="match status" value="1"/>
</dbReference>
<reference evidence="3" key="2">
    <citation type="submission" date="2020-09" db="EMBL/GenBank/DDBJ databases">
        <authorList>
            <person name="Sun Q."/>
            <person name="Ohkuma M."/>
        </authorList>
    </citation>
    <scope>NUCLEOTIDE SEQUENCE</scope>
    <source>
        <strain evidence="3">JCM 13064</strain>
    </source>
</reference>
<reference evidence="3" key="1">
    <citation type="journal article" date="2014" name="Int. J. Syst. Evol. Microbiol.">
        <title>Complete genome sequence of Corynebacterium casei LMG S-19264T (=DSM 44701T), isolated from a smear-ripened cheese.</title>
        <authorList>
            <consortium name="US DOE Joint Genome Institute (JGI-PGF)"/>
            <person name="Walter F."/>
            <person name="Albersmeier A."/>
            <person name="Kalinowski J."/>
            <person name="Ruckert C."/>
        </authorList>
    </citation>
    <scope>NUCLEOTIDE SEQUENCE</scope>
    <source>
        <strain evidence="3">JCM 13064</strain>
    </source>
</reference>
<dbReference type="PANTHER" id="PTHR43540">
    <property type="entry name" value="PEROXYUREIDOACRYLATE/UREIDOACRYLATE AMIDOHYDROLASE-RELATED"/>
    <property type="match status" value="1"/>
</dbReference>
<keyword evidence="1" id="KW-0378">Hydrolase</keyword>
<dbReference type="InterPro" id="IPR000868">
    <property type="entry name" value="Isochorismatase-like_dom"/>
</dbReference>
<dbReference type="GO" id="GO:0016787">
    <property type="term" value="F:hydrolase activity"/>
    <property type="evidence" value="ECO:0007669"/>
    <property type="project" value="UniProtKB-KW"/>
</dbReference>
<dbReference type="InterPro" id="IPR050272">
    <property type="entry name" value="Isochorismatase-like_hydrls"/>
</dbReference>
<evidence type="ECO:0000259" key="2">
    <source>
        <dbReference type="Pfam" id="PF00857"/>
    </source>
</evidence>
<sequence>MATTALLVIDMLSPYAHEDVELLEGSAEQVVPPLAELVRRAHDREDVELVYVNDNHGDFTASREEIEDRARKGRRPDLVEPLLAPPDCAFLTKVRHSAFFGTSLSYLLHHRGVETIILTGQVTEQCILYTALDSYVRHYSIKVPRDCVAHIHADLADAALRMMERNMRAEIITSATCLDG</sequence>
<dbReference type="CDD" id="cd00431">
    <property type="entry name" value="cysteine_hydrolases"/>
    <property type="match status" value="1"/>
</dbReference>
<dbReference type="Proteomes" id="UP000645217">
    <property type="component" value="Unassembled WGS sequence"/>
</dbReference>
<evidence type="ECO:0000256" key="1">
    <source>
        <dbReference type="ARBA" id="ARBA00022801"/>
    </source>
</evidence>
<dbReference type="EMBL" id="BMNT01000001">
    <property type="protein sequence ID" value="GGK62443.1"/>
    <property type="molecule type" value="Genomic_DNA"/>
</dbReference>
<evidence type="ECO:0000313" key="3">
    <source>
        <dbReference type="EMBL" id="GGK62443.1"/>
    </source>
</evidence>
<evidence type="ECO:0000313" key="4">
    <source>
        <dbReference type="Proteomes" id="UP000645217"/>
    </source>
</evidence>
<dbReference type="RefSeq" id="WP_189160992.1">
    <property type="nucleotide sequence ID" value="NZ_BMNT01000001.1"/>
</dbReference>
<gene>
    <name evidence="3" type="ORF">GCM10007964_01980</name>
</gene>
<dbReference type="AlphaFoldDB" id="A0A917QQR3"/>
<dbReference type="PANTHER" id="PTHR43540:SF6">
    <property type="entry name" value="ISOCHORISMATASE-LIKE DOMAIN-CONTAINING PROTEIN"/>
    <property type="match status" value="1"/>
</dbReference>
<name>A0A917QQR3_9ACTN</name>
<feature type="domain" description="Isochorismatase-like" evidence="2">
    <location>
        <begin position="4"/>
        <end position="175"/>
    </location>
</feature>
<organism evidence="3 4">
    <name type="scientific">Sphaerisporangium melleum</name>
    <dbReference type="NCBI Taxonomy" id="321316"/>
    <lineage>
        <taxon>Bacteria</taxon>
        <taxon>Bacillati</taxon>
        <taxon>Actinomycetota</taxon>
        <taxon>Actinomycetes</taxon>
        <taxon>Streptosporangiales</taxon>
        <taxon>Streptosporangiaceae</taxon>
        <taxon>Sphaerisporangium</taxon>
    </lineage>
</organism>
<proteinExistence type="predicted"/>
<accession>A0A917QQR3</accession>
<comment type="caution">
    <text evidence="3">The sequence shown here is derived from an EMBL/GenBank/DDBJ whole genome shotgun (WGS) entry which is preliminary data.</text>
</comment>
<dbReference type="InterPro" id="IPR036380">
    <property type="entry name" value="Isochorismatase-like_sf"/>
</dbReference>
<keyword evidence="4" id="KW-1185">Reference proteome</keyword>
<dbReference type="Pfam" id="PF00857">
    <property type="entry name" value="Isochorismatase"/>
    <property type="match status" value="1"/>
</dbReference>
<dbReference type="SUPFAM" id="SSF52499">
    <property type="entry name" value="Isochorismatase-like hydrolases"/>
    <property type="match status" value="1"/>
</dbReference>